<name>A0A951PVZ8_9NOST</name>
<dbReference type="EMBL" id="JAHHHN010000001">
    <property type="protein sequence ID" value="MBW4559827.1"/>
    <property type="molecule type" value="Genomic_DNA"/>
</dbReference>
<proteinExistence type="predicted"/>
<dbReference type="AlphaFoldDB" id="A0A951PVZ8"/>
<reference evidence="2" key="1">
    <citation type="submission" date="2021-05" db="EMBL/GenBank/DDBJ databases">
        <authorList>
            <person name="Pietrasiak N."/>
            <person name="Ward R."/>
            <person name="Stajich J.E."/>
            <person name="Kurbessoian T."/>
        </authorList>
    </citation>
    <scope>NUCLEOTIDE SEQUENCE</scope>
    <source>
        <strain evidence="2">JT2-VF2</strain>
    </source>
</reference>
<evidence type="ECO:0000256" key="1">
    <source>
        <dbReference type="SAM" id="Phobius"/>
    </source>
</evidence>
<sequence>MEILLGKLLIIVVFIALGCVTLGASKILSILPLEVRYVIWLVPFLSGIYTCTQLLVAGHFIALIISGLITFMIAKSYHKIVEKGTLFD</sequence>
<dbReference type="PROSITE" id="PS51257">
    <property type="entry name" value="PROKAR_LIPOPROTEIN"/>
    <property type="match status" value="1"/>
</dbReference>
<reference evidence="2" key="2">
    <citation type="journal article" date="2022" name="Microbiol. Resour. Announc.">
        <title>Metagenome Sequencing to Explore Phylogenomics of Terrestrial Cyanobacteria.</title>
        <authorList>
            <person name="Ward R.D."/>
            <person name="Stajich J.E."/>
            <person name="Johansen J.R."/>
            <person name="Huntemann M."/>
            <person name="Clum A."/>
            <person name="Foster B."/>
            <person name="Foster B."/>
            <person name="Roux S."/>
            <person name="Palaniappan K."/>
            <person name="Varghese N."/>
            <person name="Mukherjee S."/>
            <person name="Reddy T.B.K."/>
            <person name="Daum C."/>
            <person name="Copeland A."/>
            <person name="Chen I.A."/>
            <person name="Ivanova N.N."/>
            <person name="Kyrpides N.C."/>
            <person name="Shapiro N."/>
            <person name="Eloe-Fadrosh E.A."/>
            <person name="Pietrasiak N."/>
        </authorList>
    </citation>
    <scope>NUCLEOTIDE SEQUENCE</scope>
    <source>
        <strain evidence="2">JT2-VF2</strain>
    </source>
</reference>
<protein>
    <submittedName>
        <fullName evidence="2">Uncharacterized protein</fullName>
    </submittedName>
</protein>
<keyword evidence="1" id="KW-0812">Transmembrane</keyword>
<dbReference type="Proteomes" id="UP000715781">
    <property type="component" value="Unassembled WGS sequence"/>
</dbReference>
<keyword evidence="1" id="KW-0472">Membrane</keyword>
<organism evidence="2 3">
    <name type="scientific">Mojavia pulchra JT2-VF2</name>
    <dbReference type="NCBI Taxonomy" id="287848"/>
    <lineage>
        <taxon>Bacteria</taxon>
        <taxon>Bacillati</taxon>
        <taxon>Cyanobacteriota</taxon>
        <taxon>Cyanophyceae</taxon>
        <taxon>Nostocales</taxon>
        <taxon>Nostocaceae</taxon>
    </lineage>
</organism>
<evidence type="ECO:0000313" key="3">
    <source>
        <dbReference type="Proteomes" id="UP000715781"/>
    </source>
</evidence>
<evidence type="ECO:0000313" key="2">
    <source>
        <dbReference type="EMBL" id="MBW4559827.1"/>
    </source>
</evidence>
<gene>
    <name evidence="2" type="ORF">KME32_01505</name>
</gene>
<accession>A0A951PVZ8</accession>
<feature type="transmembrane region" description="Helical" evidence="1">
    <location>
        <begin position="47"/>
        <end position="74"/>
    </location>
</feature>
<comment type="caution">
    <text evidence="2">The sequence shown here is derived from an EMBL/GenBank/DDBJ whole genome shotgun (WGS) entry which is preliminary data.</text>
</comment>
<keyword evidence="1" id="KW-1133">Transmembrane helix</keyword>